<dbReference type="FunFam" id="3.30.1390.10:FF:000001">
    <property type="entry name" value="50S ribosomal protein L7/L12"/>
    <property type="match status" value="1"/>
</dbReference>
<dbReference type="InterPro" id="IPR008932">
    <property type="entry name" value="Ribosomal_bL12_oligo"/>
</dbReference>
<evidence type="ECO:0000259" key="6">
    <source>
        <dbReference type="Pfam" id="PF16320"/>
    </source>
</evidence>
<dbReference type="CDD" id="cd00387">
    <property type="entry name" value="Ribosomal_L7_L12"/>
    <property type="match status" value="1"/>
</dbReference>
<evidence type="ECO:0000259" key="5">
    <source>
        <dbReference type="Pfam" id="PF00542"/>
    </source>
</evidence>
<dbReference type="Gene3D" id="3.30.1390.10">
    <property type="match status" value="1"/>
</dbReference>
<evidence type="ECO:0000313" key="7">
    <source>
        <dbReference type="EMBL" id="RAW09663.1"/>
    </source>
</evidence>
<organism evidence="7 8">
    <name type="scientific">Phytoactinopolyspora halophila</name>
    <dbReference type="NCBI Taxonomy" id="1981511"/>
    <lineage>
        <taxon>Bacteria</taxon>
        <taxon>Bacillati</taxon>
        <taxon>Actinomycetota</taxon>
        <taxon>Actinomycetes</taxon>
        <taxon>Jiangellales</taxon>
        <taxon>Jiangellaceae</taxon>
        <taxon>Phytoactinopolyspora</taxon>
    </lineage>
</organism>
<dbReference type="Proteomes" id="UP000250462">
    <property type="component" value="Unassembled WGS sequence"/>
</dbReference>
<evidence type="ECO:0000256" key="2">
    <source>
        <dbReference type="ARBA" id="ARBA00022980"/>
    </source>
</evidence>
<dbReference type="NCBIfam" id="TIGR00855">
    <property type="entry name" value="L12"/>
    <property type="match status" value="1"/>
</dbReference>
<keyword evidence="8" id="KW-1185">Reference proteome</keyword>
<comment type="subunit">
    <text evidence="4">Homodimer. Part of the ribosomal stalk of the 50S ribosomal subunit. Forms a multimeric L10(L12)X complex, where L10 forms an elongated spine to which 2 to 4 L12 dimers bind in a sequential fashion. Binds GTP-bound translation factors.</text>
</comment>
<protein>
    <recommendedName>
        <fullName evidence="4">Large ribosomal subunit protein bL12</fullName>
    </recommendedName>
</protein>
<comment type="function">
    <text evidence="4">Forms part of the ribosomal stalk which helps the ribosome interact with GTP-bound translation factors. Is thus essential for accurate translation.</text>
</comment>
<evidence type="ECO:0000256" key="1">
    <source>
        <dbReference type="ARBA" id="ARBA00007197"/>
    </source>
</evidence>
<dbReference type="InterPro" id="IPR014719">
    <property type="entry name" value="Ribosomal_bL12_C/ClpS-like"/>
</dbReference>
<name>A0A329QBD3_9ACTN</name>
<keyword evidence="3 4" id="KW-0687">Ribonucleoprotein</keyword>
<dbReference type="GO" id="GO:0022625">
    <property type="term" value="C:cytosolic large ribosomal subunit"/>
    <property type="evidence" value="ECO:0007669"/>
    <property type="project" value="TreeGrafter"/>
</dbReference>
<dbReference type="Gene3D" id="1.20.5.710">
    <property type="entry name" value="Single helix bin"/>
    <property type="match status" value="1"/>
</dbReference>
<keyword evidence="2 4" id="KW-0689">Ribosomal protein</keyword>
<dbReference type="HAMAP" id="MF_00368">
    <property type="entry name" value="Ribosomal_bL12"/>
    <property type="match status" value="1"/>
</dbReference>
<dbReference type="PANTHER" id="PTHR45987">
    <property type="entry name" value="39S RIBOSOMAL PROTEIN L12"/>
    <property type="match status" value="1"/>
</dbReference>
<accession>A0A329QBD3</accession>
<feature type="domain" description="Large ribosomal subunit protein bL12 C-terminal" evidence="5">
    <location>
        <begin position="64"/>
        <end position="130"/>
    </location>
</feature>
<feature type="domain" description="Large ribosomal subunit protein bL12 oligomerization" evidence="6">
    <location>
        <begin position="6"/>
        <end position="51"/>
    </location>
</feature>
<dbReference type="PANTHER" id="PTHR45987:SF4">
    <property type="entry name" value="LARGE RIBOSOMAL SUBUNIT PROTEIN BL12M"/>
    <property type="match status" value="1"/>
</dbReference>
<evidence type="ECO:0000256" key="3">
    <source>
        <dbReference type="ARBA" id="ARBA00023274"/>
    </source>
</evidence>
<evidence type="ECO:0000256" key="4">
    <source>
        <dbReference type="HAMAP-Rule" id="MF_00368"/>
    </source>
</evidence>
<gene>
    <name evidence="4" type="primary">rplL</name>
    <name evidence="7" type="ORF">DPM12_20550</name>
</gene>
<dbReference type="InterPro" id="IPR000206">
    <property type="entry name" value="Ribosomal_bL12"/>
</dbReference>
<dbReference type="InterPro" id="IPR013823">
    <property type="entry name" value="Ribosomal_bL12_C"/>
</dbReference>
<dbReference type="GO" id="GO:0003729">
    <property type="term" value="F:mRNA binding"/>
    <property type="evidence" value="ECO:0007669"/>
    <property type="project" value="TreeGrafter"/>
</dbReference>
<dbReference type="OrthoDB" id="9811748at2"/>
<dbReference type="GO" id="GO:0003735">
    <property type="term" value="F:structural constituent of ribosome"/>
    <property type="evidence" value="ECO:0007669"/>
    <property type="project" value="InterPro"/>
</dbReference>
<dbReference type="Pfam" id="PF16320">
    <property type="entry name" value="Ribosomal_L12_N"/>
    <property type="match status" value="1"/>
</dbReference>
<proteinExistence type="inferred from homology"/>
<dbReference type="Pfam" id="PF00542">
    <property type="entry name" value="Ribosomal_L12"/>
    <property type="match status" value="1"/>
</dbReference>
<dbReference type="EMBL" id="QMIG01000037">
    <property type="protein sequence ID" value="RAW09663.1"/>
    <property type="molecule type" value="Genomic_DNA"/>
</dbReference>
<evidence type="ECO:0000313" key="8">
    <source>
        <dbReference type="Proteomes" id="UP000250462"/>
    </source>
</evidence>
<dbReference type="FunFam" id="1.20.5.710:FF:000005">
    <property type="entry name" value="50S ribosomal protein L7/L12"/>
    <property type="match status" value="1"/>
</dbReference>
<dbReference type="SUPFAM" id="SSF54736">
    <property type="entry name" value="ClpS-like"/>
    <property type="match status" value="1"/>
</dbReference>
<dbReference type="AlphaFoldDB" id="A0A329QBD3"/>
<comment type="caution">
    <text evidence="7">The sequence shown here is derived from an EMBL/GenBank/DDBJ whole genome shotgun (WGS) entry which is preliminary data.</text>
</comment>
<dbReference type="InterPro" id="IPR036235">
    <property type="entry name" value="Ribosomal_bL12_oligo_N_sf"/>
</dbReference>
<dbReference type="GO" id="GO:0006412">
    <property type="term" value="P:translation"/>
    <property type="evidence" value="ECO:0007669"/>
    <property type="project" value="UniProtKB-UniRule"/>
</dbReference>
<comment type="similarity">
    <text evidence="1 4">Belongs to the bacterial ribosomal protein bL12 family.</text>
</comment>
<sequence length="130" mass="13852">MAKLSTDELLDAFKEMSLIELSEFVKKFEETFEVTAAAPVTVAAGGAAAGGGEEAEEVEEQDEFDVVLDSAGDKKIQVIKEVRGLTNLGLKEAKDLVEEVPKPLLEKVNKETADQAKEALEGAGATVTIK</sequence>
<reference evidence="7 8" key="1">
    <citation type="submission" date="2018-06" db="EMBL/GenBank/DDBJ databases">
        <title>Phytoactinopolyspora halophila sp. nov., a novel halophilic actinomycete isolated from a saline soil in China.</title>
        <authorList>
            <person name="Tang S.-K."/>
        </authorList>
    </citation>
    <scope>NUCLEOTIDE SEQUENCE [LARGE SCALE GENOMIC DNA]</scope>
    <source>
        <strain evidence="7 8">YIM 96934</strain>
    </source>
</reference>
<dbReference type="RefSeq" id="WP_112260229.1">
    <property type="nucleotide sequence ID" value="NZ_QMIG01000037.1"/>
</dbReference>
<dbReference type="SUPFAM" id="SSF48300">
    <property type="entry name" value="Ribosomal protein L7/12, oligomerisation (N-terminal) domain"/>
    <property type="match status" value="1"/>
</dbReference>